<evidence type="ECO:0000256" key="2">
    <source>
        <dbReference type="ARBA" id="ARBA00004196"/>
    </source>
</evidence>
<dbReference type="InterPro" id="IPR050266">
    <property type="entry name" value="AB_hydrolase_sf"/>
</dbReference>
<organism evidence="13 14">
    <name type="scientific">Secundilactobacillus mixtipabuli</name>
    <dbReference type="NCBI Taxonomy" id="1435342"/>
    <lineage>
        <taxon>Bacteria</taxon>
        <taxon>Bacillati</taxon>
        <taxon>Bacillota</taxon>
        <taxon>Bacilli</taxon>
        <taxon>Lactobacillales</taxon>
        <taxon>Lactobacillaceae</taxon>
        <taxon>Secundilactobacillus</taxon>
    </lineage>
</organism>
<evidence type="ECO:0000256" key="11">
    <source>
        <dbReference type="PIRSR" id="PIRSR005539-1"/>
    </source>
</evidence>
<feature type="active site" description="Proton donor" evidence="11">
    <location>
        <position position="272"/>
    </location>
</feature>
<dbReference type="Proteomes" id="UP000198374">
    <property type="component" value="Unassembled WGS sequence"/>
</dbReference>
<comment type="subcellular location">
    <subcellularLocation>
        <location evidence="2">Cell envelope</location>
    </subcellularLocation>
</comment>
<dbReference type="InterPro" id="IPR029058">
    <property type="entry name" value="AB_hydrolase_fold"/>
</dbReference>
<dbReference type="GO" id="GO:0016020">
    <property type="term" value="C:membrane"/>
    <property type="evidence" value="ECO:0007669"/>
    <property type="project" value="TreeGrafter"/>
</dbReference>
<feature type="active site" evidence="11">
    <location>
        <position position="245"/>
    </location>
</feature>
<dbReference type="Gene3D" id="3.40.50.1820">
    <property type="entry name" value="alpha/beta hydrolase"/>
    <property type="match status" value="1"/>
</dbReference>
<sequence length="312" mass="36380" precursor="true">MHQGSRIVTLDNGFHLFTRTVGQGDVNLLCVHGGPGGTHEEFENFAEHLKDHHVRVSMYDQLGSFYSDQPDYTLPENRKYLTIDYYLSELEEVRKKLGLDHFYLLGHSWGGLLAQEYALHYPEHLQGLVIMSMIDNLDEYIDNVNREREETLSKRDVRYMKEVEAEQRFDDPKYRELVDVLNRHFAMRHPENGFQHNVSTMATPVYNYFQGDNEFVMVGKLTEWDRRADTHKIKTPTLLTFGDHDTMPLDAAERMHREMPNSRLVYTPDGGHCHSTDNPKAFFHTLGEFLDDVSSHRFKLKQAVGGHTYEEK</sequence>
<evidence type="ECO:0000256" key="1">
    <source>
        <dbReference type="ARBA" id="ARBA00001585"/>
    </source>
</evidence>
<dbReference type="PIRSF" id="PIRSF005539">
    <property type="entry name" value="Pept_S33_TRI_F1"/>
    <property type="match status" value="1"/>
</dbReference>
<evidence type="ECO:0000313" key="14">
    <source>
        <dbReference type="Proteomes" id="UP000198374"/>
    </source>
</evidence>
<gene>
    <name evidence="13" type="ORF">IWT30_00767</name>
</gene>
<dbReference type="GO" id="GO:0030313">
    <property type="term" value="C:cell envelope"/>
    <property type="evidence" value="ECO:0007669"/>
    <property type="project" value="UniProtKB-SubCell"/>
</dbReference>
<comment type="caution">
    <text evidence="13">The sequence shown here is derived from an EMBL/GenBank/DDBJ whole genome shotgun (WGS) entry which is preliminary data.</text>
</comment>
<name>A0A1Z5IAY9_9LACO</name>
<reference evidence="13 14" key="1">
    <citation type="submission" date="2015-11" db="EMBL/GenBank/DDBJ databases">
        <title>Draft genome sequences of new species of the genus Lactobacillus isolated from orchardgrass silage.</title>
        <authorList>
            <person name="Tohno M."/>
            <person name="Tanizawa Y."/>
            <person name="Arita M."/>
        </authorList>
    </citation>
    <scope>NUCLEOTIDE SEQUENCE [LARGE SCALE GENOMIC DNA]</scope>
    <source>
        <strain evidence="13 14">IWT30</strain>
    </source>
</reference>
<dbReference type="EMBL" id="BCMF01000003">
    <property type="protein sequence ID" value="GAW98808.1"/>
    <property type="molecule type" value="Genomic_DNA"/>
</dbReference>
<evidence type="ECO:0000259" key="12">
    <source>
        <dbReference type="Pfam" id="PF00561"/>
    </source>
</evidence>
<dbReference type="EC" id="3.4.11.5" evidence="4 10"/>
<evidence type="ECO:0000256" key="8">
    <source>
        <dbReference type="ARBA" id="ARBA00022801"/>
    </source>
</evidence>
<evidence type="ECO:0000256" key="7">
    <source>
        <dbReference type="ARBA" id="ARBA00022670"/>
    </source>
</evidence>
<dbReference type="PRINTS" id="PR00793">
    <property type="entry name" value="PROAMNOPTASE"/>
</dbReference>
<dbReference type="GO" id="GO:0004177">
    <property type="term" value="F:aminopeptidase activity"/>
    <property type="evidence" value="ECO:0007669"/>
    <property type="project" value="UniProtKB-KW"/>
</dbReference>
<accession>A0A1Z5IAY9</accession>
<dbReference type="OrthoDB" id="9796770at2"/>
<dbReference type="Pfam" id="PF00561">
    <property type="entry name" value="Abhydrolase_1"/>
    <property type="match status" value="1"/>
</dbReference>
<evidence type="ECO:0000256" key="4">
    <source>
        <dbReference type="ARBA" id="ARBA00012568"/>
    </source>
</evidence>
<evidence type="ECO:0000256" key="9">
    <source>
        <dbReference type="ARBA" id="ARBA00029605"/>
    </source>
</evidence>
<comment type="similarity">
    <text evidence="3 10">Belongs to the peptidase S33 family.</text>
</comment>
<evidence type="ECO:0000256" key="10">
    <source>
        <dbReference type="PIRNR" id="PIRNR005539"/>
    </source>
</evidence>
<evidence type="ECO:0000313" key="13">
    <source>
        <dbReference type="EMBL" id="GAW98808.1"/>
    </source>
</evidence>
<feature type="active site" description="Nucleophile" evidence="11">
    <location>
        <position position="108"/>
    </location>
</feature>
<evidence type="ECO:0000256" key="6">
    <source>
        <dbReference type="ARBA" id="ARBA00022438"/>
    </source>
</evidence>
<protein>
    <recommendedName>
        <fullName evidence="5 10">Proline iminopeptidase</fullName>
        <shortName evidence="10">PIP</shortName>
        <ecNumber evidence="4 10">3.4.11.5</ecNumber>
    </recommendedName>
    <alternativeName>
        <fullName evidence="9 10">Prolyl aminopeptidase</fullName>
    </alternativeName>
</protein>
<evidence type="ECO:0000256" key="3">
    <source>
        <dbReference type="ARBA" id="ARBA00010088"/>
    </source>
</evidence>
<keyword evidence="8 10" id="KW-0378">Hydrolase</keyword>
<dbReference type="AlphaFoldDB" id="A0A1Z5IAY9"/>
<dbReference type="NCBIfam" id="TIGR01250">
    <property type="entry name" value="pro_imino_pep_2"/>
    <property type="match status" value="1"/>
</dbReference>
<evidence type="ECO:0000256" key="5">
    <source>
        <dbReference type="ARBA" id="ARBA00021843"/>
    </source>
</evidence>
<dbReference type="InterPro" id="IPR000073">
    <property type="entry name" value="AB_hydrolase_1"/>
</dbReference>
<comment type="function">
    <text evidence="10">Releases the N-terminal proline from various substrates.</text>
</comment>
<dbReference type="GO" id="GO:0006508">
    <property type="term" value="P:proteolysis"/>
    <property type="evidence" value="ECO:0007669"/>
    <property type="project" value="UniProtKB-KW"/>
</dbReference>
<dbReference type="RefSeq" id="WP_089108608.1">
    <property type="nucleotide sequence ID" value="NZ_BCMF01000003.1"/>
</dbReference>
<keyword evidence="14" id="KW-1185">Reference proteome</keyword>
<keyword evidence="6 10" id="KW-0031">Aminopeptidase</keyword>
<comment type="catalytic activity">
    <reaction evidence="1 10">
        <text>Release of N-terminal proline from a peptide.</text>
        <dbReference type="EC" id="3.4.11.5"/>
    </reaction>
</comment>
<keyword evidence="7 10" id="KW-0645">Protease</keyword>
<dbReference type="SUPFAM" id="SSF53474">
    <property type="entry name" value="alpha/beta-Hydrolases"/>
    <property type="match status" value="1"/>
</dbReference>
<feature type="domain" description="AB hydrolase-1" evidence="12">
    <location>
        <begin position="28"/>
        <end position="274"/>
    </location>
</feature>
<proteinExistence type="inferred from homology"/>
<dbReference type="PANTHER" id="PTHR43798:SF31">
    <property type="entry name" value="AB HYDROLASE SUPERFAMILY PROTEIN YCLE"/>
    <property type="match status" value="1"/>
</dbReference>
<dbReference type="InterPro" id="IPR005945">
    <property type="entry name" value="Pro_imino_pep"/>
</dbReference>
<dbReference type="PRINTS" id="PR00111">
    <property type="entry name" value="ABHYDROLASE"/>
</dbReference>
<dbReference type="InterPro" id="IPR002410">
    <property type="entry name" value="Peptidase_S33"/>
</dbReference>
<dbReference type="PANTHER" id="PTHR43798">
    <property type="entry name" value="MONOACYLGLYCEROL LIPASE"/>
    <property type="match status" value="1"/>
</dbReference>